<evidence type="ECO:0000256" key="2">
    <source>
        <dbReference type="ARBA" id="ARBA00021639"/>
    </source>
</evidence>
<keyword evidence="7" id="KW-1185">Reference proteome</keyword>
<feature type="domain" description="Out at first C-terminal" evidence="5">
    <location>
        <begin position="215"/>
        <end position="278"/>
    </location>
</feature>
<proteinExistence type="inferred from homology"/>
<dbReference type="Pfam" id="PF22873">
    <property type="entry name" value="OAF_C"/>
    <property type="match status" value="1"/>
</dbReference>
<feature type="chain" id="PRO_5019074878" description="Out at first protein homolog" evidence="3">
    <location>
        <begin position="28"/>
        <end position="339"/>
    </location>
</feature>
<evidence type="ECO:0000256" key="1">
    <source>
        <dbReference type="ARBA" id="ARBA00005786"/>
    </source>
</evidence>
<dbReference type="PANTHER" id="PTHR13423">
    <property type="entry name" value="OUT AT FIRST"/>
    <property type="match status" value="1"/>
</dbReference>
<dbReference type="GeneTree" id="ENSGT00390000012008"/>
<reference evidence="6" key="2">
    <citation type="submission" date="2025-08" db="UniProtKB">
        <authorList>
            <consortium name="Ensembl"/>
        </authorList>
    </citation>
    <scope>IDENTIFICATION</scope>
</reference>
<reference evidence="6" key="3">
    <citation type="submission" date="2025-09" db="UniProtKB">
        <authorList>
            <consortium name="Ensembl"/>
        </authorList>
    </citation>
    <scope>IDENTIFICATION</scope>
</reference>
<dbReference type="AlphaFoldDB" id="A0A452E1A7"/>
<evidence type="ECO:0000259" key="5">
    <source>
        <dbReference type="Pfam" id="PF22873"/>
    </source>
</evidence>
<evidence type="ECO:0000313" key="6">
    <source>
        <dbReference type="Ensembl" id="ENSCHIP00000005790.1"/>
    </source>
</evidence>
<reference evidence="6 7" key="1">
    <citation type="submission" date="2016-04" db="EMBL/GenBank/DDBJ databases">
        <title>Polished mammalian reference genomes with single-molecule sequencing and chromosome conformation capture applied to the Capra hircus genome.</title>
        <authorList>
            <person name="Bickhart D.M."/>
            <person name="Koren S."/>
            <person name="Rosen B."/>
            <person name="Hastie A."/>
            <person name="Liachko I."/>
            <person name="Sullivan S.T."/>
            <person name="Burton J."/>
            <person name="Sayre B.L."/>
            <person name="Huson H.J."/>
            <person name="Lee J."/>
            <person name="Lam E."/>
            <person name="Kelley C.M."/>
            <person name="Hutchison J.L."/>
            <person name="Zhou Y."/>
            <person name="Sun J."/>
            <person name="Crisa A."/>
            <person name="Schwartz J.C."/>
            <person name="Hammond J.A."/>
            <person name="Schroeder S.G."/>
            <person name="Liu G.E."/>
            <person name="Dunham M."/>
            <person name="Shendure J."/>
            <person name="Sonstegard T.S."/>
            <person name="Phillippy A.M."/>
            <person name="Van Tassell C.P."/>
            <person name="Smith T.P."/>
        </authorList>
    </citation>
    <scope>NUCLEOTIDE SEQUENCE [LARGE SCALE GENOMIC DNA]</scope>
</reference>
<dbReference type="STRING" id="9925.ENSCHIP00000005790"/>
<dbReference type="Proteomes" id="UP000291000">
    <property type="component" value="Chromosome 15"/>
</dbReference>
<name>A0A452E1A7_CAPHI</name>
<dbReference type="Bgee" id="ENSCHIG00000009782">
    <property type="expression patterns" value="Expressed in liver and 18 other cell types or tissues"/>
</dbReference>
<feature type="signal peptide" evidence="3">
    <location>
        <begin position="1"/>
        <end position="27"/>
    </location>
</feature>
<dbReference type="Pfam" id="PF14941">
    <property type="entry name" value="OAF_N"/>
    <property type="match status" value="1"/>
</dbReference>
<evidence type="ECO:0000259" key="4">
    <source>
        <dbReference type="Pfam" id="PF14941"/>
    </source>
</evidence>
<dbReference type="InterPro" id="IPR053894">
    <property type="entry name" value="OAF_N"/>
</dbReference>
<dbReference type="OMA" id="CHYGLSL"/>
<gene>
    <name evidence="6" type="primary">OAF</name>
</gene>
<evidence type="ECO:0000313" key="7">
    <source>
        <dbReference type="Proteomes" id="UP000291000"/>
    </source>
</evidence>
<keyword evidence="3" id="KW-0732">Signal</keyword>
<organism evidence="6 7">
    <name type="scientific">Capra hircus</name>
    <name type="common">Goat</name>
    <dbReference type="NCBI Taxonomy" id="9925"/>
    <lineage>
        <taxon>Eukaryota</taxon>
        <taxon>Metazoa</taxon>
        <taxon>Chordata</taxon>
        <taxon>Craniata</taxon>
        <taxon>Vertebrata</taxon>
        <taxon>Euteleostomi</taxon>
        <taxon>Mammalia</taxon>
        <taxon>Eutheria</taxon>
        <taxon>Laurasiatheria</taxon>
        <taxon>Artiodactyla</taxon>
        <taxon>Ruminantia</taxon>
        <taxon>Pecora</taxon>
        <taxon>Bovidae</taxon>
        <taxon>Caprinae</taxon>
        <taxon>Capra</taxon>
    </lineage>
</organism>
<dbReference type="EMBL" id="LWLT01000015">
    <property type="status" value="NOT_ANNOTATED_CDS"/>
    <property type="molecule type" value="Genomic_DNA"/>
</dbReference>
<evidence type="ECO:0000256" key="3">
    <source>
        <dbReference type="SAM" id="SignalP"/>
    </source>
</evidence>
<dbReference type="InterPro" id="IPR026315">
    <property type="entry name" value="Oaf"/>
</dbReference>
<protein>
    <recommendedName>
        <fullName evidence="2">Out at first protein homolog</fullName>
    </recommendedName>
</protein>
<dbReference type="InterPro" id="IPR053897">
    <property type="entry name" value="Oaf_C"/>
</dbReference>
<feature type="domain" description="Out at first protein BRICHOS-like" evidence="4">
    <location>
        <begin position="42"/>
        <end position="191"/>
    </location>
</feature>
<dbReference type="PANTHER" id="PTHR13423:SF2">
    <property type="entry name" value="OUT AT FIRST PROTEIN HOMOLOG"/>
    <property type="match status" value="1"/>
</dbReference>
<accession>A0A452E1A7</accession>
<sequence length="339" mass="37644">MRPPGRCGVPRASPALLLLPLLVPLLGAPRGVGAGAGASSPSELRVRVRLPDGQVTEESLQADSDADSISLELRKPDGTLISFTADFKKDVKIFRALILGELEKGQSQFQALCFVTRLHHNEIIPSEAMAKLRQKNPRAVRQAEEVRGPERMHMDIAVNFSQGALLSPHLRNVCAEAVDAIYTRQEDVRFWLEQGVDGSVFEALPKAWEQVLLPRCGQAGDRGRPCVCRYGLSLAWYPCMLKYCHSRDRPAPYKCGIRSCQKSYSFDFYVPQKQLCWHEGWSPRQLPGTHCPSPSRQGGAPPHLRHPRPYCSSFHHLIPEPLAPSPMTVKECGVARVNS</sequence>
<comment type="similarity">
    <text evidence="1">Belongs to the OAF family.</text>
</comment>
<dbReference type="Ensembl" id="ENSCHIT00000013487.1">
    <property type="protein sequence ID" value="ENSCHIP00000005790.1"/>
    <property type="gene ID" value="ENSCHIG00000009782.1"/>
</dbReference>